<organism evidence="1">
    <name type="scientific">mine drainage metagenome</name>
    <dbReference type="NCBI Taxonomy" id="410659"/>
    <lineage>
        <taxon>unclassified sequences</taxon>
        <taxon>metagenomes</taxon>
        <taxon>ecological metagenomes</taxon>
    </lineage>
</organism>
<accession>T0YPI8</accession>
<proteinExistence type="predicted"/>
<reference evidence="1" key="1">
    <citation type="submission" date="2013-08" db="EMBL/GenBank/DDBJ databases">
        <authorList>
            <person name="Mendez C."/>
            <person name="Richter M."/>
            <person name="Ferrer M."/>
            <person name="Sanchez J."/>
        </authorList>
    </citation>
    <scope>NUCLEOTIDE SEQUENCE</scope>
</reference>
<dbReference type="EMBL" id="AUZZ01009419">
    <property type="protein sequence ID" value="EQD33672.1"/>
    <property type="molecule type" value="Genomic_DNA"/>
</dbReference>
<feature type="non-terminal residue" evidence="1">
    <location>
        <position position="1"/>
    </location>
</feature>
<dbReference type="AlphaFoldDB" id="T0YPI8"/>
<dbReference type="PANTHER" id="PTHR43306">
    <property type="entry name" value="7,8-DIHYDRO-6-HYDROXYMETHYLPTERIN DIMETHYLTRANSFERASE"/>
    <property type="match status" value="1"/>
</dbReference>
<sequence>VTEKNCVRMIASIFTEGNKEAVAKFTWRTLYIGNMHFQDAYDYDIQRLMRCDIHYAVPDGRVIPFCSYNSGPIYRTEVEKKFSIPIPDWQAREEHRAVPLKTIETMGVNGEVIVDPEYYKIRALKGAPGMSST</sequence>
<dbReference type="PANTHER" id="PTHR43306:SF1">
    <property type="entry name" value="7,8-DIHYDRO-6-HYDROXYMETHYLPTERIN DIMETHYLTRANSFERASE"/>
    <property type="match status" value="1"/>
</dbReference>
<dbReference type="InterPro" id="IPR034474">
    <property type="entry name" value="Methyltransferase_Class_D"/>
</dbReference>
<evidence type="ECO:0000313" key="1">
    <source>
        <dbReference type="EMBL" id="EQD33672.1"/>
    </source>
</evidence>
<gene>
    <name evidence="1" type="ORF">B2A_13032</name>
</gene>
<protein>
    <submittedName>
        <fullName evidence="1">Radical SAM domain protein</fullName>
    </submittedName>
</protein>
<reference evidence="1" key="2">
    <citation type="journal article" date="2014" name="ISME J.">
        <title>Microbial stratification in low pH oxic and suboxic macroscopic growths along an acid mine drainage.</title>
        <authorList>
            <person name="Mendez-Garcia C."/>
            <person name="Mesa V."/>
            <person name="Sprenger R.R."/>
            <person name="Richter M."/>
            <person name="Diez M.S."/>
            <person name="Solano J."/>
            <person name="Bargiela R."/>
            <person name="Golyshina O.V."/>
            <person name="Manteca A."/>
            <person name="Ramos J.L."/>
            <person name="Gallego J.R."/>
            <person name="Llorente I."/>
            <person name="Martins Dos Santos V.A."/>
            <person name="Jensen O.N."/>
            <person name="Pelaez A.I."/>
            <person name="Sanchez J."/>
            <person name="Ferrer M."/>
        </authorList>
    </citation>
    <scope>NUCLEOTIDE SEQUENCE</scope>
</reference>
<name>T0YPI8_9ZZZZ</name>
<comment type="caution">
    <text evidence="1">The sequence shown here is derived from an EMBL/GenBank/DDBJ whole genome shotgun (WGS) entry which is preliminary data.</text>
</comment>